<name>A0A7X2T0Y1_9CLOT</name>
<dbReference type="GO" id="GO:0071978">
    <property type="term" value="P:bacterial-type flagellum-dependent swarming motility"/>
    <property type="evidence" value="ECO:0007669"/>
    <property type="project" value="TreeGrafter"/>
</dbReference>
<comment type="similarity">
    <text evidence="1 2">Belongs to the flagella basal body rod proteins family.</text>
</comment>
<evidence type="ECO:0000259" key="5">
    <source>
        <dbReference type="Pfam" id="PF22692"/>
    </source>
</evidence>
<feature type="domain" description="Flagellar basal-body/hook protein C-terminal" evidence="4">
    <location>
        <begin position="209"/>
        <end position="250"/>
    </location>
</feature>
<keyword evidence="2" id="KW-0975">Bacterial flagellum</keyword>
<accession>A0A7X2T0Y1</accession>
<evidence type="ECO:0000313" key="6">
    <source>
        <dbReference type="EMBL" id="MSR91096.1"/>
    </source>
</evidence>
<keyword evidence="6" id="KW-0969">Cilium</keyword>
<proteinExistence type="inferred from homology"/>
<reference evidence="6 7" key="1">
    <citation type="submission" date="2019-08" db="EMBL/GenBank/DDBJ databases">
        <title>In-depth cultivation of the pig gut microbiome towards novel bacterial diversity and tailored functional studies.</title>
        <authorList>
            <person name="Wylensek D."/>
            <person name="Hitch T.C.A."/>
            <person name="Clavel T."/>
        </authorList>
    </citation>
    <scope>NUCLEOTIDE SEQUENCE [LARGE SCALE GENOMIC DNA]</scope>
    <source>
        <strain evidence="6 7">WCA-383-APC-5B</strain>
    </source>
</reference>
<dbReference type="Proteomes" id="UP000460287">
    <property type="component" value="Unassembled WGS sequence"/>
</dbReference>
<evidence type="ECO:0000259" key="3">
    <source>
        <dbReference type="Pfam" id="PF00460"/>
    </source>
</evidence>
<dbReference type="NCBIfam" id="TIGR03506">
    <property type="entry name" value="FlgEFG_subfam"/>
    <property type="match status" value="1"/>
</dbReference>
<organism evidence="6 7">
    <name type="scientific">Inconstantimicrobium porci</name>
    <dbReference type="NCBI Taxonomy" id="2652291"/>
    <lineage>
        <taxon>Bacteria</taxon>
        <taxon>Bacillati</taxon>
        <taxon>Bacillota</taxon>
        <taxon>Clostridia</taxon>
        <taxon>Eubacteriales</taxon>
        <taxon>Clostridiaceae</taxon>
        <taxon>Inconstantimicrobium</taxon>
    </lineage>
</organism>
<evidence type="ECO:0000256" key="1">
    <source>
        <dbReference type="ARBA" id="ARBA00009677"/>
    </source>
</evidence>
<dbReference type="InterPro" id="IPR037925">
    <property type="entry name" value="FlgE/F/G-like"/>
</dbReference>
<dbReference type="InterPro" id="IPR020013">
    <property type="entry name" value="Flagellar_FlgE/F/G"/>
</dbReference>
<dbReference type="Pfam" id="PF22692">
    <property type="entry name" value="LlgE_F_G_D1"/>
    <property type="match status" value="1"/>
</dbReference>
<dbReference type="RefSeq" id="WP_154530978.1">
    <property type="nucleotide sequence ID" value="NZ_JAQXTV010000242.1"/>
</dbReference>
<dbReference type="Pfam" id="PF00460">
    <property type="entry name" value="Flg_bb_rod"/>
    <property type="match status" value="1"/>
</dbReference>
<evidence type="ECO:0000313" key="7">
    <source>
        <dbReference type="Proteomes" id="UP000460287"/>
    </source>
</evidence>
<dbReference type="InterPro" id="IPR053967">
    <property type="entry name" value="LlgE_F_G-like_D1"/>
</dbReference>
<keyword evidence="7" id="KW-1185">Reference proteome</keyword>
<dbReference type="PANTHER" id="PTHR30435">
    <property type="entry name" value="FLAGELLAR PROTEIN"/>
    <property type="match status" value="1"/>
</dbReference>
<evidence type="ECO:0000259" key="4">
    <source>
        <dbReference type="Pfam" id="PF06429"/>
    </source>
</evidence>
<dbReference type="PROSITE" id="PS00588">
    <property type="entry name" value="FLAGELLA_BB_ROD"/>
    <property type="match status" value="1"/>
</dbReference>
<feature type="domain" description="Flagellar hook protein FlgE/F/G-like D1" evidence="5">
    <location>
        <begin position="96"/>
        <end position="147"/>
    </location>
</feature>
<comment type="caution">
    <text evidence="6">The sequence shown here is derived from an EMBL/GenBank/DDBJ whole genome shotgun (WGS) entry which is preliminary data.</text>
</comment>
<dbReference type="InterPro" id="IPR001444">
    <property type="entry name" value="Flag_bb_rod_N"/>
</dbReference>
<keyword evidence="6" id="KW-0282">Flagellum</keyword>
<gene>
    <name evidence="6" type="ORF">FYJ33_06655</name>
</gene>
<dbReference type="EMBL" id="VULX01000007">
    <property type="protein sequence ID" value="MSR91096.1"/>
    <property type="molecule type" value="Genomic_DNA"/>
</dbReference>
<comment type="subcellular location">
    <subcellularLocation>
        <location evidence="2">Bacterial flagellum basal body</location>
    </subcellularLocation>
</comment>
<protein>
    <submittedName>
        <fullName evidence="6">Flagellar basal body rod protein FlgG</fullName>
    </submittedName>
</protein>
<evidence type="ECO:0000256" key="2">
    <source>
        <dbReference type="RuleBase" id="RU362116"/>
    </source>
</evidence>
<dbReference type="PANTHER" id="PTHR30435:SF19">
    <property type="entry name" value="FLAGELLAR BASAL-BODY ROD PROTEIN FLGG"/>
    <property type="match status" value="1"/>
</dbReference>
<dbReference type="Pfam" id="PF06429">
    <property type="entry name" value="Flg_bbr_C"/>
    <property type="match status" value="1"/>
</dbReference>
<dbReference type="AlphaFoldDB" id="A0A7X2T0Y1"/>
<sequence length="256" mass="28567">MIRSLYTAVSGMIALEAKQDVITNNMANANTTAYKADDLKTKTFKEVMVQNRDKVVGGKNVTNKLGEITLGTRIDETYTKFTQGITSSTDRDTDFAIEGRGFFTVQRGNNTYYTRDGHFNINNEGYLVTDNGDYVMGRDINTGAITRMNFGSSKITFDTNNNIVLNGIPRYQLAISDFNDYNANLTKMGDNLYRGNNALAVNNANIKHKYLERSNVNLTNTMVDLMSTMRAFETNQKMVQMVDDTLGKAATQIGKV</sequence>
<dbReference type="InterPro" id="IPR010930">
    <property type="entry name" value="Flg_bb/hook_C_dom"/>
</dbReference>
<feature type="domain" description="Flagellar basal body rod protein N-terminal" evidence="3">
    <location>
        <begin position="5"/>
        <end position="35"/>
    </location>
</feature>
<keyword evidence="6" id="KW-0966">Cell projection</keyword>
<dbReference type="InterPro" id="IPR019776">
    <property type="entry name" value="Flagellar_basal_body_rod_CS"/>
</dbReference>
<dbReference type="GO" id="GO:0009425">
    <property type="term" value="C:bacterial-type flagellum basal body"/>
    <property type="evidence" value="ECO:0007669"/>
    <property type="project" value="UniProtKB-SubCell"/>
</dbReference>
<dbReference type="SUPFAM" id="SSF117143">
    <property type="entry name" value="Flagellar hook protein flgE"/>
    <property type="match status" value="1"/>
</dbReference>